<dbReference type="InterPro" id="IPR000792">
    <property type="entry name" value="Tscrpt_reg_LuxR_C"/>
</dbReference>
<proteinExistence type="predicted"/>
<dbReference type="SUPFAM" id="SSF46894">
    <property type="entry name" value="C-terminal effector domain of the bipartite response regulators"/>
    <property type="match status" value="1"/>
</dbReference>
<accession>A0A940MIQ9</accession>
<keyword evidence="3" id="KW-1185">Reference proteome</keyword>
<dbReference type="InterPro" id="IPR036388">
    <property type="entry name" value="WH-like_DNA-bd_sf"/>
</dbReference>
<dbReference type="InterPro" id="IPR051797">
    <property type="entry name" value="TrmB-like"/>
</dbReference>
<gene>
    <name evidence="2" type="ORF">JFN87_23525</name>
</gene>
<evidence type="ECO:0000313" key="3">
    <source>
        <dbReference type="Proteomes" id="UP000670475"/>
    </source>
</evidence>
<evidence type="ECO:0000259" key="1">
    <source>
        <dbReference type="PROSITE" id="PS50043"/>
    </source>
</evidence>
<dbReference type="SMART" id="SM00421">
    <property type="entry name" value="HTH_LUXR"/>
    <property type="match status" value="1"/>
</dbReference>
<dbReference type="Gene3D" id="1.10.10.10">
    <property type="entry name" value="Winged helix-like DNA-binding domain superfamily/Winged helix DNA-binding domain"/>
    <property type="match status" value="1"/>
</dbReference>
<reference evidence="2" key="1">
    <citation type="submission" date="2021-03" db="EMBL/GenBank/DDBJ databases">
        <title>Whole genome sequence of Streptomyces bomunensis MMS17-BM035.</title>
        <authorList>
            <person name="Lee J.H."/>
        </authorList>
    </citation>
    <scope>NUCLEOTIDE SEQUENCE</scope>
    <source>
        <strain evidence="2">MMS17-BM035</strain>
    </source>
</reference>
<comment type="caution">
    <text evidence="2">The sequence shown here is derived from an EMBL/GenBank/DDBJ whole genome shotgun (WGS) entry which is preliminary data.</text>
</comment>
<dbReference type="GO" id="GO:0003677">
    <property type="term" value="F:DNA binding"/>
    <property type="evidence" value="ECO:0007669"/>
    <property type="project" value="InterPro"/>
</dbReference>
<dbReference type="EMBL" id="JAGIQL010000115">
    <property type="protein sequence ID" value="MBP0460437.1"/>
    <property type="molecule type" value="Genomic_DNA"/>
</dbReference>
<dbReference type="PROSITE" id="PS50043">
    <property type="entry name" value="HTH_LUXR_2"/>
    <property type="match status" value="1"/>
</dbReference>
<dbReference type="PANTHER" id="PTHR34293:SF1">
    <property type="entry name" value="HTH-TYPE TRANSCRIPTIONAL REGULATOR TRMBL2"/>
    <property type="match status" value="1"/>
</dbReference>
<dbReference type="InterPro" id="IPR016032">
    <property type="entry name" value="Sig_transdc_resp-reg_C-effctor"/>
</dbReference>
<name>A0A940MIQ9_9ACTN</name>
<evidence type="ECO:0000313" key="2">
    <source>
        <dbReference type="EMBL" id="MBP0460437.1"/>
    </source>
</evidence>
<organism evidence="2 3">
    <name type="scientific">Streptomyces montanisoli</name>
    <dbReference type="NCBI Taxonomy" id="2798581"/>
    <lineage>
        <taxon>Bacteria</taxon>
        <taxon>Bacillati</taxon>
        <taxon>Actinomycetota</taxon>
        <taxon>Actinomycetes</taxon>
        <taxon>Kitasatosporales</taxon>
        <taxon>Streptomycetaceae</taxon>
        <taxon>Streptomyces</taxon>
    </lineage>
</organism>
<dbReference type="PANTHER" id="PTHR34293">
    <property type="entry name" value="HTH-TYPE TRANSCRIPTIONAL REGULATOR TRMBL2"/>
    <property type="match status" value="1"/>
</dbReference>
<feature type="domain" description="HTH luxR-type" evidence="1">
    <location>
        <begin position="261"/>
        <end position="326"/>
    </location>
</feature>
<dbReference type="AlphaFoldDB" id="A0A940MIQ9"/>
<sequence length="328" mass="35616">MTSLGLTENSDTLYRIILARPDSCVASLATELGWPEERVRSGLDELADLSLLRRTPSDQETNSLQVLNPGIALDLLLSRQSAEVARRQQELAESRASAAAIIAGYVEGAAASNAQRTNEGVEKLFGVEAVQRKIAELADRAERETLSFALGGAQPAGSRAVAQRLLDRRIPARTVYPDSIRNDADGMRHAEWHVARGNRIRTAAALPMWIHIVDSAVALVPLDPADSSHGAAVIPEPGAVAAFTALYEAVWETAVPLGEPPQHGLEDVGSRHRELLRLLARGCTDEAAARRLGVSLRTERRLISELMATMEARSRFQLGQRAVERGYL</sequence>
<dbReference type="RefSeq" id="WP_209342983.1">
    <property type="nucleotide sequence ID" value="NZ_JAGIQL010000115.1"/>
</dbReference>
<protein>
    <submittedName>
        <fullName evidence="2">Helix-turn-helix transcriptional regulator</fullName>
    </submittedName>
</protein>
<dbReference type="GO" id="GO:0006355">
    <property type="term" value="P:regulation of DNA-templated transcription"/>
    <property type="evidence" value="ECO:0007669"/>
    <property type="project" value="InterPro"/>
</dbReference>
<dbReference type="Proteomes" id="UP000670475">
    <property type="component" value="Unassembled WGS sequence"/>
</dbReference>